<dbReference type="InterPro" id="IPR041664">
    <property type="entry name" value="AAA_16"/>
</dbReference>
<dbReference type="PANTHER" id="PTHR16305">
    <property type="entry name" value="TESTICULAR SOLUBLE ADENYLYL CYCLASE"/>
    <property type="match status" value="1"/>
</dbReference>
<dbReference type="Gene3D" id="1.25.40.10">
    <property type="entry name" value="Tetratricopeptide repeat domain"/>
    <property type="match status" value="1"/>
</dbReference>
<dbReference type="PROSITE" id="PS50105">
    <property type="entry name" value="SAM_DOMAIN"/>
    <property type="match status" value="1"/>
</dbReference>
<evidence type="ECO:0000313" key="5">
    <source>
        <dbReference type="EMBL" id="OAF05938.1"/>
    </source>
</evidence>
<dbReference type="GO" id="GO:0035556">
    <property type="term" value="P:intracellular signal transduction"/>
    <property type="evidence" value="ECO:0007669"/>
    <property type="project" value="InterPro"/>
</dbReference>
<dbReference type="InterPro" id="IPR027417">
    <property type="entry name" value="P-loop_NTPase"/>
</dbReference>
<feature type="domain" description="SAM" evidence="3">
    <location>
        <begin position="17"/>
        <end position="53"/>
    </location>
</feature>
<dbReference type="SMART" id="SM00454">
    <property type="entry name" value="SAM"/>
    <property type="match status" value="1"/>
</dbReference>
<evidence type="ECO:0000259" key="3">
    <source>
        <dbReference type="PROSITE" id="PS50105"/>
    </source>
</evidence>
<dbReference type="InterPro" id="IPR001660">
    <property type="entry name" value="SAM"/>
</dbReference>
<sequence length="1157" mass="127708">MLETEPSTGAEGGLKRWLEGVGLGHYNDLFVQHRLDLDVMGDLTEADLVELGLPLGDRKRLQRAMTALFQAETAEKPVAVARPQARAEAGAERRQLTTMFCDMVDSTSLSAQFDPEDVRDMIASFRETCVRVVKHYEGYAARFVGDGILVYFGYPTAHEDDAERSVRAGLEIVRVLSTARAIEPRGALSHAPAVRIGIATGLVVVGDLVGQGTEERDSAVGETVNLAARLQGLAPPNGVVISSSTQSLLKGKFDYRNLGVHALKGIPEKAQAWHVVRASRVETRFAAAMGTRLTPLVNREEEIALLTGRWLQVKEGDGQVVVKFGEPGIGKSRIVQEIFERIAGDRHGHVSFQCSPYHTSTAFYPFIEQLKFSLGLDREDASAATLTNLEIAIAAAHGDVEQVTPLLAALLSIPTGDRYPPLDLSPQQQKDATVAALVNHLLGLSRDMPLVIALEDLHWIDPTSREVVDLLVDRAQNRPILVIITARSEFQPSWNAHSHITTLVLNRLSRPLRATMVERVAGRELPKEVIEEIIVKTDGVPLFLEELTKTVLESNVLTERHGRYVLSGPWRQLAIPATLTDSLMARLDRMGPFKRIAQIGATIGREFSYETLHAVANTPAEQIEAALNHLEGAGLIVRRGHPPDALYSFKHVMIQNAAHASLLHSERRKLHSRIAQVLAEMYPEKTEREPELLAHHLTESGQSEGAASFWLKAGKRAAKSGANLEAIGHLRRGLGVVQANPRMQGADEMELELRIALGNALIAAKGYAVQEVEENYIRALELGQQLDDEEKAFAATRGLWVCHFIRADLTRAHDLSVELLKFAKRERLNERAHPAQQTGYLIEAHRAIAMTMLYRGRFAAAQHHLHRCINLYSPDLHSDLMERHGTDPGVVSLSYLGYLLWFLGRPDAARQHSEQAIANAEKIRHPFTLAFALVFGAYLCQHLRDVEGTRDHANRAMIIATEHNFLHWKQQAAILRGWALTQLGEADEGLSQMRFGLDEYEAMDSWLAGCWFRCLLAEAYAKVGLRDAALRALDGALATARRTGDHSYLAEVYRLQGEITLSDGSAASLQEAEDLFGLSLETARKQGALSWELRTAVSLARLSQDAGRREHASLLLTPIVGKFSEGFLTPDLKQAMQLVNELGADASAHRHHVDAAK</sequence>
<accession>A0A176YIX0</accession>
<dbReference type="PANTHER" id="PTHR16305:SF28">
    <property type="entry name" value="GUANYLATE CYCLASE DOMAIN-CONTAINING PROTEIN"/>
    <property type="match status" value="1"/>
</dbReference>
<dbReference type="SMART" id="SM00044">
    <property type="entry name" value="CYCc"/>
    <property type="match status" value="1"/>
</dbReference>
<dbReference type="PROSITE" id="PS50125">
    <property type="entry name" value="GUANYLATE_CYCLASE_2"/>
    <property type="match status" value="1"/>
</dbReference>
<dbReference type="GO" id="GO:0005524">
    <property type="term" value="F:ATP binding"/>
    <property type="evidence" value="ECO:0007669"/>
    <property type="project" value="UniProtKB-KW"/>
</dbReference>
<dbReference type="GO" id="GO:0004016">
    <property type="term" value="F:adenylate cyclase activity"/>
    <property type="evidence" value="ECO:0007669"/>
    <property type="project" value="TreeGrafter"/>
</dbReference>
<keyword evidence="1" id="KW-0547">Nucleotide-binding</keyword>
<comment type="caution">
    <text evidence="5">The sequence shown here is derived from an EMBL/GenBank/DDBJ whole genome shotgun (WGS) entry which is preliminary data.</text>
</comment>
<protein>
    <submittedName>
        <fullName evidence="5">Adenylate cyclase</fullName>
    </submittedName>
</protein>
<dbReference type="Gene3D" id="3.30.70.1230">
    <property type="entry name" value="Nucleotide cyclase"/>
    <property type="match status" value="1"/>
</dbReference>
<dbReference type="SUPFAM" id="SSF47769">
    <property type="entry name" value="SAM/Pointed domain"/>
    <property type="match status" value="1"/>
</dbReference>
<dbReference type="Pfam" id="PF13191">
    <property type="entry name" value="AAA_16"/>
    <property type="match status" value="1"/>
</dbReference>
<dbReference type="Pfam" id="PF00536">
    <property type="entry name" value="SAM_1"/>
    <property type="match status" value="1"/>
</dbReference>
<feature type="domain" description="Guanylate cyclase" evidence="4">
    <location>
        <begin position="97"/>
        <end position="231"/>
    </location>
</feature>
<dbReference type="GO" id="GO:0005737">
    <property type="term" value="C:cytoplasm"/>
    <property type="evidence" value="ECO:0007669"/>
    <property type="project" value="TreeGrafter"/>
</dbReference>
<dbReference type="AlphaFoldDB" id="A0A176YIX0"/>
<dbReference type="SUPFAM" id="SSF55073">
    <property type="entry name" value="Nucleotide cyclase"/>
    <property type="match status" value="1"/>
</dbReference>
<evidence type="ECO:0000256" key="2">
    <source>
        <dbReference type="ARBA" id="ARBA00022840"/>
    </source>
</evidence>
<organism evidence="5 6">
    <name type="scientific">Bradyrhizobium neotropicale</name>
    <dbReference type="NCBI Taxonomy" id="1497615"/>
    <lineage>
        <taxon>Bacteria</taxon>
        <taxon>Pseudomonadati</taxon>
        <taxon>Pseudomonadota</taxon>
        <taxon>Alphaproteobacteria</taxon>
        <taxon>Hyphomicrobiales</taxon>
        <taxon>Nitrobacteraceae</taxon>
        <taxon>Bradyrhizobium</taxon>
    </lineage>
</organism>
<reference evidence="5 6" key="1">
    <citation type="submission" date="2016-02" db="EMBL/GenBank/DDBJ databases">
        <title>Draft genome sequence of the strain BR 10247T Bradyrhizobium neotropicale isolated from nodules of Centrolobium paraense.</title>
        <authorList>
            <person name="Simoes-Araujo J.L."/>
            <person name="Barauna A.C."/>
            <person name="Silva K."/>
            <person name="Zilli J.E."/>
        </authorList>
    </citation>
    <scope>NUCLEOTIDE SEQUENCE [LARGE SCALE GENOMIC DNA]</scope>
    <source>
        <strain evidence="5 6">BR 10247</strain>
    </source>
</reference>
<dbReference type="CDD" id="cd07302">
    <property type="entry name" value="CHD"/>
    <property type="match status" value="1"/>
</dbReference>
<dbReference type="InterPro" id="IPR013761">
    <property type="entry name" value="SAM/pointed_sf"/>
</dbReference>
<dbReference type="InterPro" id="IPR011990">
    <property type="entry name" value="TPR-like_helical_dom_sf"/>
</dbReference>
<gene>
    <name evidence="5" type="ORF">AXW67_32880</name>
</gene>
<evidence type="ECO:0000259" key="4">
    <source>
        <dbReference type="PROSITE" id="PS50125"/>
    </source>
</evidence>
<dbReference type="Pfam" id="PF00211">
    <property type="entry name" value="Guanylate_cyc"/>
    <property type="match status" value="1"/>
</dbReference>
<name>A0A176YIX0_9BRAD</name>
<dbReference type="InterPro" id="IPR001054">
    <property type="entry name" value="A/G_cyclase"/>
</dbReference>
<keyword evidence="6" id="KW-1185">Reference proteome</keyword>
<keyword evidence="2" id="KW-0067">ATP-binding</keyword>
<evidence type="ECO:0000256" key="1">
    <source>
        <dbReference type="ARBA" id="ARBA00022741"/>
    </source>
</evidence>
<dbReference type="SUPFAM" id="SSF48452">
    <property type="entry name" value="TPR-like"/>
    <property type="match status" value="1"/>
</dbReference>
<dbReference type="EMBL" id="LSEF01000124">
    <property type="protein sequence ID" value="OAF05938.1"/>
    <property type="molecule type" value="Genomic_DNA"/>
</dbReference>
<dbReference type="CDD" id="cd09487">
    <property type="entry name" value="SAM_superfamily"/>
    <property type="match status" value="1"/>
</dbReference>
<proteinExistence type="predicted"/>
<dbReference type="SUPFAM" id="SSF52540">
    <property type="entry name" value="P-loop containing nucleoside triphosphate hydrolases"/>
    <property type="match status" value="1"/>
</dbReference>
<dbReference type="RefSeq" id="WP_063682250.1">
    <property type="nucleotide sequence ID" value="NZ_LSEF01000124.1"/>
</dbReference>
<dbReference type="Gene3D" id="3.40.50.300">
    <property type="entry name" value="P-loop containing nucleotide triphosphate hydrolases"/>
    <property type="match status" value="1"/>
</dbReference>
<dbReference type="Proteomes" id="UP000077173">
    <property type="component" value="Unassembled WGS sequence"/>
</dbReference>
<evidence type="ECO:0000313" key="6">
    <source>
        <dbReference type="Proteomes" id="UP000077173"/>
    </source>
</evidence>
<dbReference type="Gene3D" id="1.10.150.50">
    <property type="entry name" value="Transcription Factor, Ets-1"/>
    <property type="match status" value="1"/>
</dbReference>
<dbReference type="InterPro" id="IPR029787">
    <property type="entry name" value="Nucleotide_cyclase"/>
</dbReference>
<dbReference type="GO" id="GO:0009190">
    <property type="term" value="P:cyclic nucleotide biosynthetic process"/>
    <property type="evidence" value="ECO:0007669"/>
    <property type="project" value="InterPro"/>
</dbReference>